<organism evidence="1 2">
    <name type="scientific">Pleuronectes platessa</name>
    <name type="common">European plaice</name>
    <dbReference type="NCBI Taxonomy" id="8262"/>
    <lineage>
        <taxon>Eukaryota</taxon>
        <taxon>Metazoa</taxon>
        <taxon>Chordata</taxon>
        <taxon>Craniata</taxon>
        <taxon>Vertebrata</taxon>
        <taxon>Euteleostomi</taxon>
        <taxon>Actinopterygii</taxon>
        <taxon>Neopterygii</taxon>
        <taxon>Teleostei</taxon>
        <taxon>Neoteleostei</taxon>
        <taxon>Acanthomorphata</taxon>
        <taxon>Carangaria</taxon>
        <taxon>Pleuronectiformes</taxon>
        <taxon>Pleuronectoidei</taxon>
        <taxon>Pleuronectidae</taxon>
        <taxon>Pleuronectes</taxon>
    </lineage>
</organism>
<evidence type="ECO:0000313" key="2">
    <source>
        <dbReference type="Proteomes" id="UP001153269"/>
    </source>
</evidence>
<proteinExistence type="predicted"/>
<feature type="non-terminal residue" evidence="1">
    <location>
        <position position="110"/>
    </location>
</feature>
<comment type="caution">
    <text evidence="1">The sequence shown here is derived from an EMBL/GenBank/DDBJ whole genome shotgun (WGS) entry which is preliminary data.</text>
</comment>
<protein>
    <submittedName>
        <fullName evidence="1">Uncharacterized protein</fullName>
    </submittedName>
</protein>
<dbReference type="EMBL" id="CADEAL010000712">
    <property type="protein sequence ID" value="CAB1424197.1"/>
    <property type="molecule type" value="Genomic_DNA"/>
</dbReference>
<dbReference type="Proteomes" id="UP001153269">
    <property type="component" value="Unassembled WGS sequence"/>
</dbReference>
<reference evidence="1" key="1">
    <citation type="submission" date="2020-03" db="EMBL/GenBank/DDBJ databases">
        <authorList>
            <person name="Weist P."/>
        </authorList>
    </citation>
    <scope>NUCLEOTIDE SEQUENCE</scope>
</reference>
<name>A0A9N7U562_PLEPL</name>
<accession>A0A9N7U562</accession>
<dbReference type="AlphaFoldDB" id="A0A9N7U562"/>
<keyword evidence="2" id="KW-1185">Reference proteome</keyword>
<sequence length="110" mass="12175">RRSTRLRHLALFPLPSESSHRPAGVFWSESFGKLMEIHTVDVPLLPKRRRGTQSLPTACAQAMEIVRSPPQERILRSSFAANSLASLPSSGHMLIPAQPAPFFTFPPSDT</sequence>
<evidence type="ECO:0000313" key="1">
    <source>
        <dbReference type="EMBL" id="CAB1424197.1"/>
    </source>
</evidence>
<gene>
    <name evidence="1" type="ORF">PLEPLA_LOCUS12118</name>
</gene>